<proteinExistence type="predicted"/>
<feature type="transmembrane region" description="Helical" evidence="1">
    <location>
        <begin position="180"/>
        <end position="200"/>
    </location>
</feature>
<sequence length="215" mass="24432">MKLQIPSGSTQCHKYPLYPFENNPPTHFYWIPLFNRVPTTVNHHHHQQRPHQQRPKSQMGFFSFLGRLFFASLFILSAWQMFNDFGDDGGPAAKELAPKISSIQRFLAAKIGDGVPKIDVKHVVLASMALKGLGGILFVFGSTTGAYLLTYHLLLMTPLLHDFYNYEMDDSRFHPLLADFVQNVALLGALLFFIGMKSVVPRKVMKKKHIKTKTT</sequence>
<keyword evidence="1" id="KW-0812">Transmembrane</keyword>
<dbReference type="InParanoid" id="A0A251SXJ8"/>
<dbReference type="InterPro" id="IPR008637">
    <property type="entry name" value="HR_lesion"/>
</dbReference>
<feature type="transmembrane region" description="Helical" evidence="1">
    <location>
        <begin position="59"/>
        <end position="79"/>
    </location>
</feature>
<keyword evidence="4" id="KW-1185">Reference proteome</keyword>
<organism evidence="3 4">
    <name type="scientific">Helianthus annuus</name>
    <name type="common">Common sunflower</name>
    <dbReference type="NCBI Taxonomy" id="4232"/>
    <lineage>
        <taxon>Eukaryota</taxon>
        <taxon>Viridiplantae</taxon>
        <taxon>Streptophyta</taxon>
        <taxon>Embryophyta</taxon>
        <taxon>Tracheophyta</taxon>
        <taxon>Spermatophyta</taxon>
        <taxon>Magnoliopsida</taxon>
        <taxon>eudicotyledons</taxon>
        <taxon>Gunneridae</taxon>
        <taxon>Pentapetalae</taxon>
        <taxon>asterids</taxon>
        <taxon>campanulids</taxon>
        <taxon>Asterales</taxon>
        <taxon>Asteraceae</taxon>
        <taxon>Asteroideae</taxon>
        <taxon>Heliantheae alliance</taxon>
        <taxon>Heliantheae</taxon>
        <taxon>Helianthus</taxon>
    </lineage>
</organism>
<name>A0A251SXJ8_HELAN</name>
<keyword evidence="1" id="KW-1133">Transmembrane helix</keyword>
<evidence type="ECO:0000313" key="4">
    <source>
        <dbReference type="Proteomes" id="UP000215914"/>
    </source>
</evidence>
<reference evidence="2" key="3">
    <citation type="submission" date="2020-06" db="EMBL/GenBank/DDBJ databases">
        <title>Helianthus annuus Genome sequencing and assembly Release 2.</title>
        <authorList>
            <person name="Gouzy J."/>
            <person name="Langlade N."/>
            <person name="Munos S."/>
        </authorList>
    </citation>
    <scope>NUCLEOTIDE SEQUENCE</scope>
    <source>
        <tissue evidence="2">Leaves</tissue>
    </source>
</reference>
<evidence type="ECO:0000313" key="3">
    <source>
        <dbReference type="EMBL" id="OTG03293.1"/>
    </source>
</evidence>
<dbReference type="FunCoup" id="A0A251SXJ8">
    <property type="interactions" value="1152"/>
</dbReference>
<dbReference type="EMBL" id="CM007902">
    <property type="protein sequence ID" value="OTG03293.1"/>
    <property type="molecule type" value="Genomic_DNA"/>
</dbReference>
<dbReference type="Pfam" id="PF05514">
    <property type="entry name" value="HR_lesion"/>
    <property type="match status" value="1"/>
</dbReference>
<dbReference type="Proteomes" id="UP000215914">
    <property type="component" value="Chromosome 13"/>
</dbReference>
<protein>
    <submittedName>
        <fullName evidence="2 3">HR-like lesion-inducer</fullName>
    </submittedName>
</protein>
<dbReference type="PANTHER" id="PTHR31474">
    <property type="entry name" value="HR-LIKE LESION-INDUCER"/>
    <property type="match status" value="1"/>
</dbReference>
<dbReference type="PANTHER" id="PTHR31474:SF4">
    <property type="entry name" value="NICOTIANA LESION-INDUCING LIKE"/>
    <property type="match status" value="1"/>
</dbReference>
<gene>
    <name evidence="3" type="ORF">HannXRQ_Chr13g0422481</name>
    <name evidence="2" type="ORF">HanXRQr2_Chr13g0612841</name>
</gene>
<keyword evidence="1" id="KW-0472">Membrane</keyword>
<dbReference type="AlphaFoldDB" id="A0A251SXJ8"/>
<reference evidence="3" key="2">
    <citation type="submission" date="2017-02" db="EMBL/GenBank/DDBJ databases">
        <title>Sunflower complete genome.</title>
        <authorList>
            <person name="Langlade N."/>
            <person name="Munos S."/>
        </authorList>
    </citation>
    <scope>NUCLEOTIDE SEQUENCE [LARGE SCALE GENOMIC DNA]</scope>
    <source>
        <tissue evidence="3">Leaves</tissue>
    </source>
</reference>
<feature type="transmembrane region" description="Helical" evidence="1">
    <location>
        <begin position="136"/>
        <end position="160"/>
    </location>
</feature>
<accession>A0A251SXJ8</accession>
<dbReference type="Gramene" id="mRNA:HanXRQr2_Chr13g0612841">
    <property type="protein sequence ID" value="mRNA:HanXRQr2_Chr13g0612841"/>
    <property type="gene ID" value="HanXRQr2_Chr13g0612841"/>
</dbReference>
<evidence type="ECO:0000313" key="2">
    <source>
        <dbReference type="EMBL" id="KAF5775509.1"/>
    </source>
</evidence>
<dbReference type="OMA" id="SAWQAFN"/>
<reference evidence="2 4" key="1">
    <citation type="journal article" date="2017" name="Nature">
        <title>The sunflower genome provides insights into oil metabolism, flowering and Asterid evolution.</title>
        <authorList>
            <person name="Badouin H."/>
            <person name="Gouzy J."/>
            <person name="Grassa C.J."/>
            <person name="Murat F."/>
            <person name="Staton S.E."/>
            <person name="Cottret L."/>
            <person name="Lelandais-Briere C."/>
            <person name="Owens G.L."/>
            <person name="Carrere S."/>
            <person name="Mayjonade B."/>
            <person name="Legrand L."/>
            <person name="Gill N."/>
            <person name="Kane N.C."/>
            <person name="Bowers J.E."/>
            <person name="Hubner S."/>
            <person name="Bellec A."/>
            <person name="Berard A."/>
            <person name="Berges H."/>
            <person name="Blanchet N."/>
            <person name="Boniface M.C."/>
            <person name="Brunel D."/>
            <person name="Catrice O."/>
            <person name="Chaidir N."/>
            <person name="Claudel C."/>
            <person name="Donnadieu C."/>
            <person name="Faraut T."/>
            <person name="Fievet G."/>
            <person name="Helmstetter N."/>
            <person name="King M."/>
            <person name="Knapp S.J."/>
            <person name="Lai Z."/>
            <person name="Le Paslier M.C."/>
            <person name="Lippi Y."/>
            <person name="Lorenzon L."/>
            <person name="Mandel J.R."/>
            <person name="Marage G."/>
            <person name="Marchand G."/>
            <person name="Marquand E."/>
            <person name="Bret-Mestries E."/>
            <person name="Morien E."/>
            <person name="Nambeesan S."/>
            <person name="Nguyen T."/>
            <person name="Pegot-Espagnet P."/>
            <person name="Pouilly N."/>
            <person name="Raftis F."/>
            <person name="Sallet E."/>
            <person name="Schiex T."/>
            <person name="Thomas J."/>
            <person name="Vandecasteele C."/>
            <person name="Vares D."/>
            <person name="Vear F."/>
            <person name="Vautrin S."/>
            <person name="Crespi M."/>
            <person name="Mangin B."/>
            <person name="Burke J.M."/>
            <person name="Salse J."/>
            <person name="Munos S."/>
            <person name="Vincourt P."/>
            <person name="Rieseberg L.H."/>
            <person name="Langlade N.B."/>
        </authorList>
    </citation>
    <scope>NUCLEOTIDE SEQUENCE [LARGE SCALE GENOMIC DNA]</scope>
    <source>
        <strain evidence="4">cv. SF193</strain>
        <tissue evidence="2">Leaves</tissue>
    </source>
</reference>
<evidence type="ECO:0000256" key="1">
    <source>
        <dbReference type="SAM" id="Phobius"/>
    </source>
</evidence>
<dbReference type="EMBL" id="MNCJ02000328">
    <property type="protein sequence ID" value="KAF5775509.1"/>
    <property type="molecule type" value="Genomic_DNA"/>
</dbReference>